<accession>A0A6J6UZW6</accession>
<dbReference type="CDD" id="cd04301">
    <property type="entry name" value="NAT_SF"/>
    <property type="match status" value="1"/>
</dbReference>
<dbReference type="SUPFAM" id="SSF55729">
    <property type="entry name" value="Acyl-CoA N-acyltransferases (Nat)"/>
    <property type="match status" value="2"/>
</dbReference>
<dbReference type="PROSITE" id="PS51186">
    <property type="entry name" value="GNAT"/>
    <property type="match status" value="1"/>
</dbReference>
<reference evidence="2" key="1">
    <citation type="submission" date="2020-05" db="EMBL/GenBank/DDBJ databases">
        <authorList>
            <person name="Chiriac C."/>
            <person name="Salcher M."/>
            <person name="Ghai R."/>
            <person name="Kavagutti S V."/>
        </authorList>
    </citation>
    <scope>NUCLEOTIDE SEQUENCE</scope>
</reference>
<sequence length="340" mass="36469">MPGEVRIERVDVHDDAVLAAWHGVAWRADRHDRGENATTWTLPELTAQLRSGRRSRSTAAYVGTVDGTAVAFGVTVLPMLDNTGTAEVAVAVDPPARRRGHGSAMLAHLLAEVGAQGRTTVHAEVDWPWSAAPDGTGTPGVEFARRHGFALGNLEVMRVLRLPVRDDVLDALDPGLGQYAVRSWVGPVPEDLLQAWAEMDASLSTEAPTGDLQVEAQVADTAAVREGEQLLVAQGRTAYRAVAVAPDGTAVGYTEVVTTVHEPGRAYQWGTLVHGDHRGHRLGLALKVAALRLLQSSEDPAGPVDHVLTWNAESNAHMVGVNERLGFVPVERCGIFERRS</sequence>
<dbReference type="AlphaFoldDB" id="A0A6J6UZW6"/>
<proteinExistence type="predicted"/>
<organism evidence="2">
    <name type="scientific">freshwater metagenome</name>
    <dbReference type="NCBI Taxonomy" id="449393"/>
    <lineage>
        <taxon>unclassified sequences</taxon>
        <taxon>metagenomes</taxon>
        <taxon>ecological metagenomes</taxon>
    </lineage>
</organism>
<dbReference type="Pfam" id="PF00583">
    <property type="entry name" value="Acetyltransf_1"/>
    <property type="match status" value="1"/>
</dbReference>
<dbReference type="InterPro" id="IPR000182">
    <property type="entry name" value="GNAT_dom"/>
</dbReference>
<name>A0A6J6UZW6_9ZZZZ</name>
<dbReference type="GO" id="GO:0016747">
    <property type="term" value="F:acyltransferase activity, transferring groups other than amino-acyl groups"/>
    <property type="evidence" value="ECO:0007669"/>
    <property type="project" value="InterPro"/>
</dbReference>
<gene>
    <name evidence="2" type="ORF">UFOPK2761_02919</name>
</gene>
<dbReference type="InterPro" id="IPR016181">
    <property type="entry name" value="Acyl_CoA_acyltransferase"/>
</dbReference>
<dbReference type="EMBL" id="CAEZYQ010000030">
    <property type="protein sequence ID" value="CAB4764575.1"/>
    <property type="molecule type" value="Genomic_DNA"/>
</dbReference>
<protein>
    <submittedName>
        <fullName evidence="2">Unannotated protein</fullName>
    </submittedName>
</protein>
<feature type="domain" description="N-acetyltransferase" evidence="1">
    <location>
        <begin position="5"/>
        <end position="175"/>
    </location>
</feature>
<evidence type="ECO:0000259" key="1">
    <source>
        <dbReference type="PROSITE" id="PS51186"/>
    </source>
</evidence>
<evidence type="ECO:0000313" key="2">
    <source>
        <dbReference type="EMBL" id="CAB4764575.1"/>
    </source>
</evidence>
<dbReference type="Gene3D" id="3.40.630.30">
    <property type="match status" value="1"/>
</dbReference>